<dbReference type="Gene3D" id="3.30.429.10">
    <property type="entry name" value="Macrophage Migration Inhibitory Factor"/>
    <property type="match status" value="1"/>
</dbReference>
<dbReference type="AlphaFoldDB" id="A0A5N5WSV2"/>
<evidence type="ECO:0000256" key="4">
    <source>
        <dbReference type="ARBA" id="ARBA00012983"/>
    </source>
</evidence>
<proteinExistence type="inferred from homology"/>
<evidence type="ECO:0000313" key="11">
    <source>
        <dbReference type="Proteomes" id="UP000326565"/>
    </source>
</evidence>
<dbReference type="SUPFAM" id="SSF55331">
    <property type="entry name" value="Tautomerase/MIF"/>
    <property type="match status" value="1"/>
</dbReference>
<gene>
    <name evidence="10" type="ORF">BDV29DRAFT_193776</name>
</gene>
<dbReference type="InterPro" id="IPR040459">
    <property type="entry name" value="MJ1316"/>
</dbReference>
<sequence length="688" mass="76795">MAQVPSAKAENQTPSYSTVAGSPQQKEEGALSQPFGKEATFANSPECTSDEERTPTISKPRQPESGENRLRPAADVLNRIIWDPNLDSADYIICYEDRFEGRLEAGLSSWRKDFTDEEFIPQHRILSIRRRSDGEMIAGRHKLDLSVLRRRHNPSATSSMSLSPTVPTLESPVTFQALTVRAVSEATMAQRDKLDKPPVRPSMFIEERDDGETIAPSLTCSTPADTTSVDAVRKSVEEEPICRTKSQYFEDIFNARGRGLSPKAQDFSVVVAELKLNKKVIDDESLASMISSRLAHIYQKPESSMMVTIQQEACLRFGVSQCPAYLMKVYALPYSIAPITNLRCTILIQSALRELLRIEPSRGVVLYLPVPEENLATNNVTYTGELPRHTRRTEDEDPGILRNISRSLSRRLKSNSTHSAPLSEATTSSWNPEVEVQQLTSAKGKNSLSSDVSREGEESSQGNDRGSKILRHFLSRRKHDPHGAIRDYSSLIMASTSTHYNIREIQGDLFDAPDGAALIHACNCLGSWGNGIARAFKQKYPNAFAMYRSHCQNYGVNPEYTIVSAPSDELRNPESSTRSIRLPEGTALIIPPQEEDYKVKGKKHWIICLFTSRNFGRRVSATDVIIQNTELAIADMVRQLEEGGLEVGELWSCRFNSGLFNVRWELSRGVLEKAGLEVTVVRPGDEDE</sequence>
<dbReference type="Gene3D" id="3.40.220.10">
    <property type="entry name" value="Leucine Aminopeptidase, subunit E, domain 1"/>
    <property type="match status" value="1"/>
</dbReference>
<dbReference type="InterPro" id="IPR014347">
    <property type="entry name" value="Tautomerase/MIF_sf"/>
</dbReference>
<evidence type="ECO:0000259" key="9">
    <source>
        <dbReference type="SMART" id="SM00506"/>
    </source>
</evidence>
<evidence type="ECO:0000256" key="1">
    <source>
        <dbReference type="ARBA" id="ARBA00002432"/>
    </source>
</evidence>
<keyword evidence="11" id="KW-1185">Reference proteome</keyword>
<comment type="similarity">
    <text evidence="2">Belongs to the MIF family.</text>
</comment>
<dbReference type="Pfam" id="PF01187">
    <property type="entry name" value="MIF"/>
    <property type="match status" value="1"/>
</dbReference>
<dbReference type="EC" id="3.1.3.84" evidence="4"/>
<dbReference type="EMBL" id="ML732291">
    <property type="protein sequence ID" value="KAB8070797.1"/>
    <property type="molecule type" value="Genomic_DNA"/>
</dbReference>
<dbReference type="SMART" id="SM00506">
    <property type="entry name" value="A1pp"/>
    <property type="match status" value="1"/>
</dbReference>
<name>A0A5N5WSV2_9EURO</name>
<dbReference type="PANTHER" id="PTHR12521">
    <property type="entry name" value="PROTEIN C6ORF130"/>
    <property type="match status" value="1"/>
</dbReference>
<feature type="compositionally biased region" description="Polar residues" evidence="8">
    <location>
        <begin position="417"/>
        <end position="451"/>
    </location>
</feature>
<accession>A0A5N5WSV2</accession>
<evidence type="ECO:0000256" key="3">
    <source>
        <dbReference type="ARBA" id="ARBA00006575"/>
    </source>
</evidence>
<feature type="region of interest" description="Disordered" evidence="8">
    <location>
        <begin position="379"/>
        <end position="467"/>
    </location>
</feature>
<feature type="region of interest" description="Disordered" evidence="8">
    <location>
        <begin position="1"/>
        <end position="70"/>
    </location>
</feature>
<feature type="domain" description="Macro" evidence="9">
    <location>
        <begin position="501"/>
        <end position="671"/>
    </location>
</feature>
<organism evidence="10 11">
    <name type="scientific">Aspergillus leporis</name>
    <dbReference type="NCBI Taxonomy" id="41062"/>
    <lineage>
        <taxon>Eukaryota</taxon>
        <taxon>Fungi</taxon>
        <taxon>Dikarya</taxon>
        <taxon>Ascomycota</taxon>
        <taxon>Pezizomycotina</taxon>
        <taxon>Eurotiomycetes</taxon>
        <taxon>Eurotiomycetidae</taxon>
        <taxon>Eurotiales</taxon>
        <taxon>Aspergillaceae</taxon>
        <taxon>Aspergillus</taxon>
        <taxon>Aspergillus subgen. Circumdati</taxon>
    </lineage>
</organism>
<dbReference type="Pfam" id="PF04457">
    <property type="entry name" value="MJ1316"/>
    <property type="match status" value="1"/>
</dbReference>
<evidence type="ECO:0000256" key="6">
    <source>
        <dbReference type="ARBA" id="ARBA00022912"/>
    </source>
</evidence>
<evidence type="ECO:0000256" key="2">
    <source>
        <dbReference type="ARBA" id="ARBA00005851"/>
    </source>
</evidence>
<feature type="compositionally biased region" description="Polar residues" evidence="8">
    <location>
        <begin position="9"/>
        <end position="24"/>
    </location>
</feature>
<comment type="catalytic activity">
    <reaction evidence="7">
        <text>ADP-alpha-D-ribose 1''-phosphate + H2O = ADP-D-ribose + phosphate</text>
        <dbReference type="Rhea" id="RHEA:25029"/>
        <dbReference type="ChEBI" id="CHEBI:15377"/>
        <dbReference type="ChEBI" id="CHEBI:43474"/>
        <dbReference type="ChEBI" id="CHEBI:57967"/>
        <dbReference type="ChEBI" id="CHEBI:58753"/>
        <dbReference type="EC" id="3.1.3.84"/>
    </reaction>
</comment>
<evidence type="ECO:0000256" key="7">
    <source>
        <dbReference type="ARBA" id="ARBA00034427"/>
    </source>
</evidence>
<keyword evidence="6" id="KW-0378">Hydrolase</keyword>
<dbReference type="PANTHER" id="PTHR12521:SF0">
    <property type="entry name" value="ADP-RIBOSE GLYCOHYDROLASE OARD1"/>
    <property type="match status" value="1"/>
</dbReference>
<evidence type="ECO:0000256" key="5">
    <source>
        <dbReference type="ARBA" id="ARBA00019744"/>
    </source>
</evidence>
<comment type="function">
    <text evidence="1">Highly specific phosphatase involved in the metabolism of ADP-ribose 1''-phosphate (Appr1p) which is produced as a consequence of tRNA splicing.</text>
</comment>
<feature type="compositionally biased region" description="Basic and acidic residues" evidence="8">
    <location>
        <begin position="61"/>
        <end position="70"/>
    </location>
</feature>
<reference evidence="10 11" key="1">
    <citation type="submission" date="2019-04" db="EMBL/GenBank/DDBJ databases">
        <title>Friends and foes A comparative genomics study of 23 Aspergillus species from section Flavi.</title>
        <authorList>
            <consortium name="DOE Joint Genome Institute"/>
            <person name="Kjaerbolling I."/>
            <person name="Vesth T."/>
            <person name="Frisvad J.C."/>
            <person name="Nybo J.L."/>
            <person name="Theobald S."/>
            <person name="Kildgaard S."/>
            <person name="Isbrandt T."/>
            <person name="Kuo A."/>
            <person name="Sato A."/>
            <person name="Lyhne E.K."/>
            <person name="Kogle M.E."/>
            <person name="Wiebenga A."/>
            <person name="Kun R.S."/>
            <person name="Lubbers R.J."/>
            <person name="Makela M.R."/>
            <person name="Barry K."/>
            <person name="Chovatia M."/>
            <person name="Clum A."/>
            <person name="Daum C."/>
            <person name="Haridas S."/>
            <person name="He G."/>
            <person name="LaButti K."/>
            <person name="Lipzen A."/>
            <person name="Mondo S."/>
            <person name="Riley R."/>
            <person name="Salamov A."/>
            <person name="Simmons B.A."/>
            <person name="Magnuson J.K."/>
            <person name="Henrissat B."/>
            <person name="Mortensen U.H."/>
            <person name="Larsen T.O."/>
            <person name="Devries R.P."/>
            <person name="Grigoriev I.V."/>
            <person name="Machida M."/>
            <person name="Baker S.E."/>
            <person name="Andersen M.R."/>
        </authorList>
    </citation>
    <scope>NUCLEOTIDE SEQUENCE [LARGE SCALE GENOMIC DNA]</scope>
    <source>
        <strain evidence="10 11">CBS 151.66</strain>
    </source>
</reference>
<dbReference type="Proteomes" id="UP000326565">
    <property type="component" value="Unassembled WGS sequence"/>
</dbReference>
<evidence type="ECO:0000313" key="10">
    <source>
        <dbReference type="EMBL" id="KAB8070797.1"/>
    </source>
</evidence>
<protein>
    <recommendedName>
        <fullName evidence="5">ADP-ribose 1''-phosphate phosphatase</fullName>
        <ecNumber evidence="4">3.1.3.84</ecNumber>
    </recommendedName>
</protein>
<dbReference type="InterPro" id="IPR050892">
    <property type="entry name" value="ADP-ribose_metab_enzymes"/>
</dbReference>
<dbReference type="OrthoDB" id="255819at2759"/>
<dbReference type="InterPro" id="IPR043472">
    <property type="entry name" value="Macro_dom-like"/>
</dbReference>
<comment type="similarity">
    <text evidence="3">Belongs to the POA1 family.</text>
</comment>
<dbReference type="GO" id="GO:0140291">
    <property type="term" value="P:peptidyl-glutamate ADP-deribosylation"/>
    <property type="evidence" value="ECO:0007669"/>
    <property type="project" value="TreeGrafter"/>
</dbReference>
<dbReference type="SUPFAM" id="SSF52949">
    <property type="entry name" value="Macro domain-like"/>
    <property type="match status" value="1"/>
</dbReference>
<dbReference type="GO" id="GO:0004721">
    <property type="term" value="F:phosphoprotein phosphatase activity"/>
    <property type="evidence" value="ECO:0007669"/>
    <property type="project" value="UniProtKB-KW"/>
</dbReference>
<dbReference type="InterPro" id="IPR002589">
    <property type="entry name" value="Macro_dom"/>
</dbReference>
<keyword evidence="6" id="KW-0904">Protein phosphatase</keyword>
<dbReference type="InterPro" id="IPR001398">
    <property type="entry name" value="Macrophage_inhib_fac"/>
</dbReference>
<evidence type="ECO:0000256" key="8">
    <source>
        <dbReference type="SAM" id="MobiDB-lite"/>
    </source>
</evidence>